<dbReference type="AlphaFoldDB" id="A0A9J6DLX0"/>
<reference evidence="2" key="1">
    <citation type="journal article" date="2020" name="Cell">
        <title>Large-Scale Comparative Analyses of Tick Genomes Elucidate Their Genetic Diversity and Vector Capacities.</title>
        <authorList>
            <consortium name="Tick Genome and Microbiome Consortium (TIGMIC)"/>
            <person name="Jia N."/>
            <person name="Wang J."/>
            <person name="Shi W."/>
            <person name="Du L."/>
            <person name="Sun Y."/>
            <person name="Zhan W."/>
            <person name="Jiang J.F."/>
            <person name="Wang Q."/>
            <person name="Zhang B."/>
            <person name="Ji P."/>
            <person name="Bell-Sakyi L."/>
            <person name="Cui X.M."/>
            <person name="Yuan T.T."/>
            <person name="Jiang B.G."/>
            <person name="Yang W.F."/>
            <person name="Lam T.T."/>
            <person name="Chang Q.C."/>
            <person name="Ding S.J."/>
            <person name="Wang X.J."/>
            <person name="Zhu J.G."/>
            <person name="Ruan X.D."/>
            <person name="Zhao L."/>
            <person name="Wei J.T."/>
            <person name="Ye R.Z."/>
            <person name="Que T.C."/>
            <person name="Du C.H."/>
            <person name="Zhou Y.H."/>
            <person name="Cheng J.X."/>
            <person name="Dai P.F."/>
            <person name="Guo W.B."/>
            <person name="Han X.H."/>
            <person name="Huang E.J."/>
            <person name="Li L.F."/>
            <person name="Wei W."/>
            <person name="Gao Y.C."/>
            <person name="Liu J.Z."/>
            <person name="Shao H.Z."/>
            <person name="Wang X."/>
            <person name="Wang C.C."/>
            <person name="Yang T.C."/>
            <person name="Huo Q.B."/>
            <person name="Li W."/>
            <person name="Chen H.Y."/>
            <person name="Chen S.E."/>
            <person name="Zhou L.G."/>
            <person name="Ni X.B."/>
            <person name="Tian J.H."/>
            <person name="Sheng Y."/>
            <person name="Liu T."/>
            <person name="Pan Y.S."/>
            <person name="Xia L.Y."/>
            <person name="Li J."/>
            <person name="Zhao F."/>
            <person name="Cao W.C."/>
        </authorList>
    </citation>
    <scope>NUCLEOTIDE SEQUENCE</scope>
    <source>
        <strain evidence="2">Rmic-2018</strain>
    </source>
</reference>
<accession>A0A9J6DLX0</accession>
<evidence type="ECO:0000256" key="1">
    <source>
        <dbReference type="SAM" id="MobiDB-lite"/>
    </source>
</evidence>
<protein>
    <submittedName>
        <fullName evidence="2">Uncharacterized protein</fullName>
    </submittedName>
</protein>
<proteinExistence type="predicted"/>
<feature type="region of interest" description="Disordered" evidence="1">
    <location>
        <begin position="36"/>
        <end position="92"/>
    </location>
</feature>
<sequence length="168" mass="18303">MGARRQREKMDGLSGALWFLGAVSDTAWIRNEGRQKNAVRQRLQRGSVPPASDSVQLGTEDEPVSDRGGVIASEDMESLEEGGFHAGSKGGVTHTREHTALTIGVGALVVMGFSRWLASPWDALDRASPAFRAHERPSVEGVSRIIVCQGTRSYQDGWMADEEREPGR</sequence>
<dbReference type="Proteomes" id="UP000821866">
    <property type="component" value="Chromosome 6"/>
</dbReference>
<evidence type="ECO:0000313" key="2">
    <source>
        <dbReference type="EMBL" id="KAH8023098.1"/>
    </source>
</evidence>
<keyword evidence="3" id="KW-1185">Reference proteome</keyword>
<name>A0A9J6DLX0_RHIMP</name>
<gene>
    <name evidence="2" type="ORF">HPB51_010882</name>
</gene>
<comment type="caution">
    <text evidence="2">The sequence shown here is derived from an EMBL/GenBank/DDBJ whole genome shotgun (WGS) entry which is preliminary data.</text>
</comment>
<evidence type="ECO:0000313" key="3">
    <source>
        <dbReference type="Proteomes" id="UP000821866"/>
    </source>
</evidence>
<dbReference type="EMBL" id="JABSTU010000008">
    <property type="protein sequence ID" value="KAH8023098.1"/>
    <property type="molecule type" value="Genomic_DNA"/>
</dbReference>
<reference evidence="2" key="2">
    <citation type="submission" date="2021-09" db="EMBL/GenBank/DDBJ databases">
        <authorList>
            <person name="Jia N."/>
            <person name="Wang J."/>
            <person name="Shi W."/>
            <person name="Du L."/>
            <person name="Sun Y."/>
            <person name="Zhan W."/>
            <person name="Jiang J."/>
            <person name="Wang Q."/>
            <person name="Zhang B."/>
            <person name="Ji P."/>
            <person name="Sakyi L.B."/>
            <person name="Cui X."/>
            <person name="Yuan T."/>
            <person name="Jiang B."/>
            <person name="Yang W."/>
            <person name="Lam T.T.-Y."/>
            <person name="Chang Q."/>
            <person name="Ding S."/>
            <person name="Wang X."/>
            <person name="Zhu J."/>
            <person name="Ruan X."/>
            <person name="Zhao L."/>
            <person name="Wei J."/>
            <person name="Que T."/>
            <person name="Du C."/>
            <person name="Cheng J."/>
            <person name="Dai P."/>
            <person name="Han X."/>
            <person name="Huang E."/>
            <person name="Gao Y."/>
            <person name="Liu J."/>
            <person name="Shao H."/>
            <person name="Ye R."/>
            <person name="Li L."/>
            <person name="Wei W."/>
            <person name="Wang X."/>
            <person name="Wang C."/>
            <person name="Huo Q."/>
            <person name="Li W."/>
            <person name="Guo W."/>
            <person name="Chen H."/>
            <person name="Chen S."/>
            <person name="Zhou L."/>
            <person name="Zhou L."/>
            <person name="Ni X."/>
            <person name="Tian J."/>
            <person name="Zhou Y."/>
            <person name="Sheng Y."/>
            <person name="Liu T."/>
            <person name="Pan Y."/>
            <person name="Xia L."/>
            <person name="Li J."/>
            <person name="Zhao F."/>
            <person name="Cao W."/>
        </authorList>
    </citation>
    <scope>NUCLEOTIDE SEQUENCE</scope>
    <source>
        <strain evidence="2">Rmic-2018</strain>
        <tissue evidence="2">Larvae</tissue>
    </source>
</reference>
<organism evidence="2 3">
    <name type="scientific">Rhipicephalus microplus</name>
    <name type="common">Cattle tick</name>
    <name type="synonym">Boophilus microplus</name>
    <dbReference type="NCBI Taxonomy" id="6941"/>
    <lineage>
        <taxon>Eukaryota</taxon>
        <taxon>Metazoa</taxon>
        <taxon>Ecdysozoa</taxon>
        <taxon>Arthropoda</taxon>
        <taxon>Chelicerata</taxon>
        <taxon>Arachnida</taxon>
        <taxon>Acari</taxon>
        <taxon>Parasitiformes</taxon>
        <taxon>Ixodida</taxon>
        <taxon>Ixodoidea</taxon>
        <taxon>Ixodidae</taxon>
        <taxon>Rhipicephalinae</taxon>
        <taxon>Rhipicephalus</taxon>
        <taxon>Boophilus</taxon>
    </lineage>
</organism>